<sequence>MKLILWFRLSGVLGMDIG</sequence>
<dbReference type="AlphaFoldDB" id="A0A0E9VSK5"/>
<name>A0A0E9VSK5_ANGAN</name>
<proteinExistence type="predicted"/>
<reference evidence="1" key="1">
    <citation type="submission" date="2014-11" db="EMBL/GenBank/DDBJ databases">
        <authorList>
            <person name="Amaro Gonzalez C."/>
        </authorList>
    </citation>
    <scope>NUCLEOTIDE SEQUENCE</scope>
</reference>
<reference evidence="1" key="2">
    <citation type="journal article" date="2015" name="Fish Shellfish Immunol.">
        <title>Early steps in the European eel (Anguilla anguilla)-Vibrio vulnificus interaction in the gills: Role of the RtxA13 toxin.</title>
        <authorList>
            <person name="Callol A."/>
            <person name="Pajuelo D."/>
            <person name="Ebbesson L."/>
            <person name="Teles M."/>
            <person name="MacKenzie S."/>
            <person name="Amaro C."/>
        </authorList>
    </citation>
    <scope>NUCLEOTIDE SEQUENCE</scope>
</reference>
<evidence type="ECO:0000313" key="1">
    <source>
        <dbReference type="EMBL" id="JAH80248.1"/>
    </source>
</evidence>
<organism evidence="1">
    <name type="scientific">Anguilla anguilla</name>
    <name type="common">European freshwater eel</name>
    <name type="synonym">Muraena anguilla</name>
    <dbReference type="NCBI Taxonomy" id="7936"/>
    <lineage>
        <taxon>Eukaryota</taxon>
        <taxon>Metazoa</taxon>
        <taxon>Chordata</taxon>
        <taxon>Craniata</taxon>
        <taxon>Vertebrata</taxon>
        <taxon>Euteleostomi</taxon>
        <taxon>Actinopterygii</taxon>
        <taxon>Neopterygii</taxon>
        <taxon>Teleostei</taxon>
        <taxon>Anguilliformes</taxon>
        <taxon>Anguillidae</taxon>
        <taxon>Anguilla</taxon>
    </lineage>
</organism>
<accession>A0A0E9VSK5</accession>
<dbReference type="EMBL" id="GBXM01028329">
    <property type="protein sequence ID" value="JAH80248.1"/>
    <property type="molecule type" value="Transcribed_RNA"/>
</dbReference>
<protein>
    <submittedName>
        <fullName evidence="1">Uncharacterized protein</fullName>
    </submittedName>
</protein>